<reference evidence="2 3" key="1">
    <citation type="submission" date="2014-03" db="EMBL/GenBank/DDBJ databases">
        <title>Draft genome of the hookworm Oesophagostomum dentatum.</title>
        <authorList>
            <person name="Mitreva M."/>
        </authorList>
    </citation>
    <scope>NUCLEOTIDE SEQUENCE [LARGE SCALE GENOMIC DNA]</scope>
    <source>
        <strain evidence="2 3">OD-Hann</strain>
    </source>
</reference>
<accession>A0A0B1SW33</accession>
<dbReference type="InterPro" id="IPR035976">
    <property type="entry name" value="Sushi/SCR/CCP_sf"/>
</dbReference>
<dbReference type="SUPFAM" id="SSF57535">
    <property type="entry name" value="Complement control module/SCR domain"/>
    <property type="match status" value="1"/>
</dbReference>
<evidence type="ECO:0000313" key="2">
    <source>
        <dbReference type="EMBL" id="KHJ87420.1"/>
    </source>
</evidence>
<protein>
    <recommendedName>
        <fullName evidence="4">Sushi domain protein</fullName>
    </recommendedName>
</protein>
<proteinExistence type="predicted"/>
<dbReference type="Gene3D" id="2.10.70.10">
    <property type="entry name" value="Complement Module, domain 1"/>
    <property type="match status" value="1"/>
</dbReference>
<evidence type="ECO:0000256" key="1">
    <source>
        <dbReference type="ARBA" id="ARBA00023157"/>
    </source>
</evidence>
<gene>
    <name evidence="2" type="ORF">OESDEN_12807</name>
</gene>
<evidence type="ECO:0000313" key="3">
    <source>
        <dbReference type="Proteomes" id="UP000053660"/>
    </source>
</evidence>
<sequence>MACVMGNWAPSFFGECTTGSKHSCTVPSPRPGMALSHQGVVPSYTSVTVTCNEEMKVLTGNKRITCTFGHWAPSEFGDCVDVNELGKVVYSDGKGQVIVHYNNGTDAQDLGNGKLLIKYFSGRYGIEKVKGYRGIPDNEGHQWKIASPQPGFQWKMVMYMDGEIVRNPGFNHGIMRVSGYEVIPEKERTNIHPSATGVAVVNNVLYINGVPVARKIVGTKESS</sequence>
<evidence type="ECO:0008006" key="4">
    <source>
        <dbReference type="Google" id="ProtNLM"/>
    </source>
</evidence>
<name>A0A0B1SW33_OESDE</name>
<dbReference type="EMBL" id="KN557794">
    <property type="protein sequence ID" value="KHJ87420.1"/>
    <property type="molecule type" value="Genomic_DNA"/>
</dbReference>
<dbReference type="Proteomes" id="UP000053660">
    <property type="component" value="Unassembled WGS sequence"/>
</dbReference>
<keyword evidence="1" id="KW-1015">Disulfide bond</keyword>
<organism evidence="2 3">
    <name type="scientific">Oesophagostomum dentatum</name>
    <name type="common">Nodular worm</name>
    <dbReference type="NCBI Taxonomy" id="61180"/>
    <lineage>
        <taxon>Eukaryota</taxon>
        <taxon>Metazoa</taxon>
        <taxon>Ecdysozoa</taxon>
        <taxon>Nematoda</taxon>
        <taxon>Chromadorea</taxon>
        <taxon>Rhabditida</taxon>
        <taxon>Rhabditina</taxon>
        <taxon>Rhabditomorpha</taxon>
        <taxon>Strongyloidea</taxon>
        <taxon>Strongylidae</taxon>
        <taxon>Oesophagostomum</taxon>
    </lineage>
</organism>
<dbReference type="OrthoDB" id="5798196at2759"/>
<dbReference type="AlphaFoldDB" id="A0A0B1SW33"/>
<keyword evidence="3" id="KW-1185">Reference proteome</keyword>